<dbReference type="SUPFAM" id="SSF55729">
    <property type="entry name" value="Acyl-CoA N-acyltransferases (Nat)"/>
    <property type="match status" value="1"/>
</dbReference>
<evidence type="ECO:0000313" key="2">
    <source>
        <dbReference type="EMBL" id="PFG31708.1"/>
    </source>
</evidence>
<comment type="caution">
    <text evidence="2">The sequence shown here is derived from an EMBL/GenBank/DDBJ whole genome shotgun (WGS) entry which is preliminary data.</text>
</comment>
<gene>
    <name evidence="2" type="ORF">ATJ78_2687</name>
</gene>
<protein>
    <submittedName>
        <fullName evidence="2">Putative acetyltransferase</fullName>
    </submittedName>
</protein>
<dbReference type="PROSITE" id="PS51186">
    <property type="entry name" value="GNAT"/>
    <property type="match status" value="1"/>
</dbReference>
<reference evidence="2 3" key="1">
    <citation type="submission" date="2017-10" db="EMBL/GenBank/DDBJ databases">
        <title>Sequencing the genomes of 1000 actinobacteria strains.</title>
        <authorList>
            <person name="Klenk H.-P."/>
        </authorList>
    </citation>
    <scope>NUCLEOTIDE SEQUENCE [LARGE SCALE GENOMIC DNA]</scope>
    <source>
        <strain evidence="2 3">DSM 21798</strain>
    </source>
</reference>
<name>A0A2A9DYE9_9MICO</name>
<dbReference type="InterPro" id="IPR000182">
    <property type="entry name" value="GNAT_dom"/>
</dbReference>
<dbReference type="PANTHER" id="PTHR39173">
    <property type="entry name" value="ACETYLTRANSFERASE"/>
    <property type="match status" value="1"/>
</dbReference>
<keyword evidence="2" id="KW-0808">Transferase</keyword>
<proteinExistence type="predicted"/>
<dbReference type="CDD" id="cd04301">
    <property type="entry name" value="NAT_SF"/>
    <property type="match status" value="1"/>
</dbReference>
<dbReference type="RefSeq" id="WP_098408689.1">
    <property type="nucleotide sequence ID" value="NZ_PDJE01000001.1"/>
</dbReference>
<dbReference type="Proteomes" id="UP000221369">
    <property type="component" value="Unassembled WGS sequence"/>
</dbReference>
<dbReference type="AlphaFoldDB" id="A0A2A9DYE9"/>
<accession>A0A2A9DYE9</accession>
<dbReference type="InterPro" id="IPR016181">
    <property type="entry name" value="Acyl_CoA_acyltransferase"/>
</dbReference>
<keyword evidence="3" id="KW-1185">Reference proteome</keyword>
<dbReference type="Pfam" id="PF00583">
    <property type="entry name" value="Acetyltransf_1"/>
    <property type="match status" value="1"/>
</dbReference>
<organism evidence="2 3">
    <name type="scientific">Paramicrobacterium agarici</name>
    <dbReference type="NCBI Taxonomy" id="630514"/>
    <lineage>
        <taxon>Bacteria</taxon>
        <taxon>Bacillati</taxon>
        <taxon>Actinomycetota</taxon>
        <taxon>Actinomycetes</taxon>
        <taxon>Micrococcales</taxon>
        <taxon>Microbacteriaceae</taxon>
        <taxon>Paramicrobacterium</taxon>
    </lineage>
</organism>
<dbReference type="EMBL" id="PDJE01000001">
    <property type="protein sequence ID" value="PFG31708.1"/>
    <property type="molecule type" value="Genomic_DNA"/>
</dbReference>
<evidence type="ECO:0000313" key="3">
    <source>
        <dbReference type="Proteomes" id="UP000221369"/>
    </source>
</evidence>
<dbReference type="PANTHER" id="PTHR39173:SF1">
    <property type="entry name" value="ACETYLTRANSFERASE"/>
    <property type="match status" value="1"/>
</dbReference>
<dbReference type="Gene3D" id="3.40.630.30">
    <property type="match status" value="1"/>
</dbReference>
<dbReference type="GO" id="GO:0016747">
    <property type="term" value="F:acyltransferase activity, transferring groups other than amino-acyl groups"/>
    <property type="evidence" value="ECO:0007669"/>
    <property type="project" value="InterPro"/>
</dbReference>
<evidence type="ECO:0000259" key="1">
    <source>
        <dbReference type="PROSITE" id="PS51186"/>
    </source>
</evidence>
<sequence length="177" mass="19196">MLAASDVTIRPLAVDDEAEAQAAHKALAADGFSFLLEQVEGQSWHDYVQRLAEIERGERLAPGRVPAAFLVAEVDGRIAGRVSVRFELNDYLADVGGHIGYGVVPRFRRRGVASALLRRGLHELAARGTERALITCDDDNVASKGVIARAGGVRDARRPRAVRDGEAKLRFFVPAVL</sequence>
<feature type="domain" description="N-acetyltransferase" evidence="1">
    <location>
        <begin position="7"/>
        <end position="174"/>
    </location>
</feature>